<comment type="subunit">
    <text evidence="21">Part of the heparan sulfate polymerase, a dimeric complex composed of EXT1 and EXT2. Could also form homooligomeric complexes. Interacts with NDST1. Interacts with GALNT5.</text>
</comment>
<evidence type="ECO:0000256" key="16">
    <source>
        <dbReference type="ARBA" id="ARBA00023180"/>
    </source>
</evidence>
<comment type="subcellular location">
    <subcellularLocation>
        <location evidence="2">Endoplasmic reticulum membrane</location>
        <topology evidence="2">Single-pass type II membrane protein</topology>
    </subcellularLocation>
    <subcellularLocation>
        <location evidence="18">Golgi apparatus</location>
        <location evidence="18">cis-Golgi network membrane</location>
        <topology evidence="18">Single-pass type II membrane protein</topology>
    </subcellularLocation>
</comment>
<protein>
    <recommendedName>
        <fullName evidence="22">Exostosin-2</fullName>
        <ecNumber evidence="5">2.4.1.224</ecNumber>
    </recommendedName>
    <alternativeName>
        <fullName evidence="23">Glucuronosyl-N-acetylglucosaminyl-proteoglycan 4-alpha-N-acetylglucosaminyltransferase</fullName>
    </alternativeName>
</protein>
<name>A0A8C1I7F6_CYPCA</name>
<dbReference type="GO" id="GO:0050508">
    <property type="term" value="F:glucuronosyl-N-acetylglucosaminyl-proteoglycan 4-alpha-N-acetylglucosaminyltransferase activity"/>
    <property type="evidence" value="ECO:0007669"/>
    <property type="project" value="UniProtKB-EC"/>
</dbReference>
<evidence type="ECO:0000259" key="27">
    <source>
        <dbReference type="Pfam" id="PF09258"/>
    </source>
</evidence>
<dbReference type="PANTHER" id="PTHR48261">
    <property type="entry name" value="ACETYLGLUCOSAMINYLTRANSFERASE"/>
    <property type="match status" value="1"/>
</dbReference>
<evidence type="ECO:0000256" key="18">
    <source>
        <dbReference type="ARBA" id="ARBA00033739"/>
    </source>
</evidence>
<keyword evidence="14 25" id="KW-0472">Membrane</keyword>
<evidence type="ECO:0000313" key="28">
    <source>
        <dbReference type="Ensembl" id="ENSCCRP00010005037.1"/>
    </source>
</evidence>
<keyword evidence="17" id="KW-0464">Manganese</keyword>
<accession>A0A8C1I7F6</accession>
<feature type="coiled-coil region" evidence="24">
    <location>
        <begin position="274"/>
        <end position="301"/>
    </location>
</feature>
<evidence type="ECO:0000256" key="11">
    <source>
        <dbReference type="ARBA" id="ARBA00022968"/>
    </source>
</evidence>
<dbReference type="GO" id="GO:0046872">
    <property type="term" value="F:metal ion binding"/>
    <property type="evidence" value="ECO:0007669"/>
    <property type="project" value="UniProtKB-KW"/>
</dbReference>
<keyword evidence="8 25" id="KW-0812">Transmembrane</keyword>
<evidence type="ECO:0000256" key="25">
    <source>
        <dbReference type="SAM" id="Phobius"/>
    </source>
</evidence>
<feature type="transmembrane region" description="Helical" evidence="25">
    <location>
        <begin position="24"/>
        <end position="57"/>
    </location>
</feature>
<dbReference type="InterPro" id="IPR029044">
    <property type="entry name" value="Nucleotide-diphossugar_trans"/>
</dbReference>
<dbReference type="FunFam" id="3.90.550.10:FF:000035">
    <property type="entry name" value="Putative Exostosin-2"/>
    <property type="match status" value="1"/>
</dbReference>
<reference evidence="28" key="1">
    <citation type="submission" date="2025-08" db="UniProtKB">
        <authorList>
            <consortium name="Ensembl"/>
        </authorList>
    </citation>
    <scope>IDENTIFICATION</scope>
</reference>
<evidence type="ECO:0000256" key="10">
    <source>
        <dbReference type="ARBA" id="ARBA00022824"/>
    </source>
</evidence>
<dbReference type="Proteomes" id="UP000694427">
    <property type="component" value="Unplaced"/>
</dbReference>
<evidence type="ECO:0000256" key="3">
    <source>
        <dbReference type="ARBA" id="ARBA00004922"/>
    </source>
</evidence>
<evidence type="ECO:0000256" key="8">
    <source>
        <dbReference type="ARBA" id="ARBA00022692"/>
    </source>
</evidence>
<evidence type="ECO:0000256" key="9">
    <source>
        <dbReference type="ARBA" id="ARBA00022723"/>
    </source>
</evidence>
<evidence type="ECO:0000256" key="14">
    <source>
        <dbReference type="ARBA" id="ARBA00023136"/>
    </source>
</evidence>
<evidence type="ECO:0000256" key="24">
    <source>
        <dbReference type="SAM" id="Coils"/>
    </source>
</evidence>
<organism evidence="28 29">
    <name type="scientific">Cyprinus carpio</name>
    <name type="common">Common carp</name>
    <dbReference type="NCBI Taxonomy" id="7962"/>
    <lineage>
        <taxon>Eukaryota</taxon>
        <taxon>Metazoa</taxon>
        <taxon>Chordata</taxon>
        <taxon>Craniata</taxon>
        <taxon>Vertebrata</taxon>
        <taxon>Euteleostomi</taxon>
        <taxon>Actinopterygii</taxon>
        <taxon>Neopterygii</taxon>
        <taxon>Teleostei</taxon>
        <taxon>Ostariophysi</taxon>
        <taxon>Cypriniformes</taxon>
        <taxon>Cyprinidae</taxon>
        <taxon>Cyprininae</taxon>
        <taxon>Cyprinus</taxon>
    </lineage>
</organism>
<evidence type="ECO:0000256" key="23">
    <source>
        <dbReference type="ARBA" id="ARBA00083239"/>
    </source>
</evidence>
<keyword evidence="9" id="KW-0479">Metal-binding</keyword>
<evidence type="ECO:0000256" key="1">
    <source>
        <dbReference type="ARBA" id="ARBA00001936"/>
    </source>
</evidence>
<comment type="similarity">
    <text evidence="4">Belongs to the glycosyltransferase 47 family.</text>
</comment>
<dbReference type="GO" id="GO:0015020">
    <property type="term" value="F:glucuronosyltransferase activity"/>
    <property type="evidence" value="ECO:0007669"/>
    <property type="project" value="UniProtKB-ARBA"/>
</dbReference>
<evidence type="ECO:0000256" key="6">
    <source>
        <dbReference type="ARBA" id="ARBA00022676"/>
    </source>
</evidence>
<evidence type="ECO:0000256" key="13">
    <source>
        <dbReference type="ARBA" id="ARBA00023034"/>
    </source>
</evidence>
<feature type="domain" description="Exostosin GT47" evidence="26">
    <location>
        <begin position="119"/>
        <end position="399"/>
    </location>
</feature>
<dbReference type="InterPro" id="IPR015338">
    <property type="entry name" value="GT64_dom"/>
</dbReference>
<keyword evidence="12 25" id="KW-1133">Transmembrane helix</keyword>
<evidence type="ECO:0000256" key="7">
    <source>
        <dbReference type="ARBA" id="ARBA00022679"/>
    </source>
</evidence>
<reference evidence="28" key="2">
    <citation type="submission" date="2025-09" db="UniProtKB">
        <authorList>
            <consortium name="Ensembl"/>
        </authorList>
    </citation>
    <scope>IDENTIFICATION</scope>
</reference>
<evidence type="ECO:0000256" key="5">
    <source>
        <dbReference type="ARBA" id="ARBA00012194"/>
    </source>
</evidence>
<comment type="pathway">
    <text evidence="3">Protein modification; protein glycosylation.</text>
</comment>
<keyword evidence="7" id="KW-0808">Transferase</keyword>
<keyword evidence="29" id="KW-1185">Reference proteome</keyword>
<dbReference type="GO" id="GO:0015012">
    <property type="term" value="P:heparan sulfate proteoglycan biosynthetic process"/>
    <property type="evidence" value="ECO:0007669"/>
    <property type="project" value="UniProtKB-ARBA"/>
</dbReference>
<dbReference type="InterPro" id="IPR004263">
    <property type="entry name" value="Exostosin"/>
</dbReference>
<keyword evidence="16" id="KW-0325">Glycoprotein</keyword>
<evidence type="ECO:0000256" key="21">
    <source>
        <dbReference type="ARBA" id="ARBA00064285"/>
    </source>
</evidence>
<keyword evidence="13" id="KW-0333">Golgi apparatus</keyword>
<dbReference type="PANTHER" id="PTHR48261:SF5">
    <property type="entry name" value="EXOSTOSIN GLYCOSYLTRANSFERASE 2"/>
    <property type="match status" value="1"/>
</dbReference>
<keyword evidence="15" id="KW-1015">Disulfide bond</keyword>
<keyword evidence="11" id="KW-0735">Signal-anchor</keyword>
<comment type="catalytic activity">
    <reaction evidence="19">
        <text>3-O-{[(1-&gt;4)-beta-D-GlcA-(1-&gt;4)-alpha-D-GlcNAc](n)-(1-&gt;4)-beta-D-GlcA-(1-&gt;3)-beta-D-Gal-(1-&gt;3)-beta-D-Gal-(1-&gt;4)-beta-D-Xyl}-L-seryl-[protein] + UDP-N-acetyl-alpha-D-glucosamine = 3-O-{alpha-D-GlcNAc-[(1-&gt;4)-beta-D-GlcA-(1-&gt;4)-alpha-D-GlcNAc](n)-(1-&gt;4)-beta-D-GlcA-(1-&gt;3)-beta-D-Gal-(1-&gt;3)-beta-D-Gal-(1-&gt;4)-beta-D-Xyl}-L-seryl-[protein] + UDP + H(+)</text>
        <dbReference type="Rhea" id="RHEA:16213"/>
        <dbReference type="Rhea" id="RHEA-COMP:12621"/>
        <dbReference type="Rhea" id="RHEA-COMP:12623"/>
        <dbReference type="ChEBI" id="CHEBI:15378"/>
        <dbReference type="ChEBI" id="CHEBI:57705"/>
        <dbReference type="ChEBI" id="CHEBI:58223"/>
        <dbReference type="ChEBI" id="CHEBI:132415"/>
        <dbReference type="ChEBI" id="CHEBI:132416"/>
        <dbReference type="EC" id="2.4.1.224"/>
    </reaction>
    <physiologicalReaction direction="left-to-right" evidence="19">
        <dbReference type="Rhea" id="RHEA:16214"/>
    </physiologicalReaction>
</comment>
<evidence type="ECO:0000256" key="20">
    <source>
        <dbReference type="ARBA" id="ARBA00053270"/>
    </source>
</evidence>
<evidence type="ECO:0000256" key="2">
    <source>
        <dbReference type="ARBA" id="ARBA00004648"/>
    </source>
</evidence>
<dbReference type="AlphaFoldDB" id="A0A8C1I7F6"/>
<evidence type="ECO:0000256" key="15">
    <source>
        <dbReference type="ARBA" id="ARBA00023157"/>
    </source>
</evidence>
<dbReference type="InterPro" id="IPR040911">
    <property type="entry name" value="Exostosin_GT47"/>
</dbReference>
<comment type="function">
    <text evidence="20">Glycosyltransferase forming with EXT1 the heterodimeric heparan sulfate polymerase which catalyzes the elongation of the heparan sulfate glycan backbone. Glycan backbone extension consists in the alternating transfer of (1-&gt;4)-beta-D-GlcA and (1-&gt;4)-alpha-D-GlcNAc residues from their respective UDP-sugar donors. Both EXT1 and EXT2 are required for the full activity of the polymerase since EXT1 bears the N-acetylglucosaminyl-proteoglycan 4-beta-glucuronosyltransferase activity within the complex while EXT2 carries the glucuronosyl-N-acetylglucosaminyl-proteoglycan 4-alpha-N-acetylglucosaminyltransferase activity. Heparan sulfate proteoglycans are ubiquitous components of the extracellular matrix and play an important role in tissue homeostasis and signaling.</text>
</comment>
<evidence type="ECO:0000256" key="19">
    <source>
        <dbReference type="ARBA" id="ARBA00050426"/>
    </source>
</evidence>
<evidence type="ECO:0000256" key="17">
    <source>
        <dbReference type="ARBA" id="ARBA00023211"/>
    </source>
</evidence>
<dbReference type="Pfam" id="PF03016">
    <property type="entry name" value="Exostosin_GT47"/>
    <property type="match status" value="1"/>
</dbReference>
<evidence type="ECO:0000256" key="22">
    <source>
        <dbReference type="ARBA" id="ARBA00069568"/>
    </source>
</evidence>
<dbReference type="GO" id="GO:0005789">
    <property type="term" value="C:endoplasmic reticulum membrane"/>
    <property type="evidence" value="ECO:0007669"/>
    <property type="project" value="UniProtKB-SubCell"/>
</dbReference>
<evidence type="ECO:0000256" key="12">
    <source>
        <dbReference type="ARBA" id="ARBA00022989"/>
    </source>
</evidence>
<dbReference type="EC" id="2.4.1.224" evidence="5"/>
<dbReference type="GO" id="GO:0005794">
    <property type="term" value="C:Golgi apparatus"/>
    <property type="evidence" value="ECO:0007669"/>
    <property type="project" value="UniProtKB-SubCell"/>
</dbReference>
<evidence type="ECO:0000313" key="29">
    <source>
        <dbReference type="Proteomes" id="UP000694427"/>
    </source>
</evidence>
<feature type="domain" description="Glycosyl transferase 64" evidence="27">
    <location>
        <begin position="431"/>
        <end position="676"/>
    </location>
</feature>
<sequence>MCASVKYGSRGPALIPRMKTKYRIYYITLFSVVLLGLIATGIYYITLFSVVLLGLIATGMFQFWPHSIESSAEWSLDRRSVHDAPLVRIPMSSPIPERGDLSCRMHTCFDVYRCGYNPKNKIKVYIYPLQRFVDEVGVPISSTGLSREYNDLLSAISDSDFYTDDVSRACLFIPSIDVLNQNSLRIRETAQALAMLPRWDKGMNHLLFNMLPGGPPDYNTALDVPRDRALLAGGGFSTWTYRQGYDVSIPVYSPLSVEVDLPERQPGPRRYFILSSQTAIHREYRVELERLKEENGEALLLLDKCSNLSQGLASVRKRCYKGQVYDYPQILQESSFCVVLRGARLGQATLSDVLQAGCVPVIMADSYILPFSEVLDWKRASVVIPEEKLPEMYTILKSIPHRQVEEMQRQKWTSVNSPLFLPLIPPRSPGFTAVVLTYDRIESLFRVITEISKVPSLAKLLVVWNNQNKSPPEESLWPKVAVPLKVLRTKENKLSNRFFPFDEIETEAVLAIDDDIIMLTSDELQFGYEVWREFPDRLVGYPGRLHLWDHEMGKWKYESEWTNEVSMVLTGAAFYHKYFNYLYTYKMPGDIKNWVDAHMNCEDIAMNFLVANITGKAPIKVTPRKKFKCPECTAIDGLSLDQTHMVERSECINKFASVFATMPLKVVEHRADPVLYKDDFPEKLKSFPNIGSL</sequence>
<proteinExistence type="inferred from homology"/>
<evidence type="ECO:0000259" key="26">
    <source>
        <dbReference type="Pfam" id="PF03016"/>
    </source>
</evidence>
<dbReference type="Ensembl" id="ENSCCRT00010005448.1">
    <property type="protein sequence ID" value="ENSCCRP00010005037.1"/>
    <property type="gene ID" value="ENSCCRG00010001861.1"/>
</dbReference>
<evidence type="ECO:0000256" key="4">
    <source>
        <dbReference type="ARBA" id="ARBA00010271"/>
    </source>
</evidence>
<dbReference type="Pfam" id="PF09258">
    <property type="entry name" value="Glyco_transf_64"/>
    <property type="match status" value="1"/>
</dbReference>
<keyword evidence="10" id="KW-0256">Endoplasmic reticulum</keyword>
<dbReference type="Gene3D" id="3.90.550.10">
    <property type="entry name" value="Spore Coat Polysaccharide Biosynthesis Protein SpsA, Chain A"/>
    <property type="match status" value="1"/>
</dbReference>
<keyword evidence="24" id="KW-0175">Coiled coil</keyword>
<dbReference type="SUPFAM" id="SSF53448">
    <property type="entry name" value="Nucleotide-diphospho-sugar transferases"/>
    <property type="match status" value="1"/>
</dbReference>
<comment type="cofactor">
    <cofactor evidence="1">
        <name>Mn(2+)</name>
        <dbReference type="ChEBI" id="CHEBI:29035"/>
    </cofactor>
</comment>
<keyword evidence="6" id="KW-0328">Glycosyltransferase</keyword>